<evidence type="ECO:0000313" key="2">
    <source>
        <dbReference type="Proteomes" id="UP000198384"/>
    </source>
</evidence>
<sequence length="52" mass="5998">MKRLLNAEEIVENILLNLHSHQFCEIFGMKYEKALNNAKLPSLNSASIIKRN</sequence>
<gene>
    <name evidence="1" type="ORF">SAMN06265371_104290</name>
</gene>
<reference evidence="1 2" key="1">
    <citation type="submission" date="2017-06" db="EMBL/GenBank/DDBJ databases">
        <authorList>
            <person name="Kim H.J."/>
            <person name="Triplett B.A."/>
        </authorList>
    </citation>
    <scope>NUCLEOTIDE SEQUENCE [LARGE SCALE GENOMIC DNA]</scope>
    <source>
        <strain evidence="1 2">DSM 29150</strain>
    </source>
</reference>
<accession>A0A238X2D3</accession>
<dbReference type="AlphaFoldDB" id="A0A238X2D3"/>
<organism evidence="1 2">
    <name type="scientific">Lutibacter agarilyticus</name>
    <dbReference type="NCBI Taxonomy" id="1109740"/>
    <lineage>
        <taxon>Bacteria</taxon>
        <taxon>Pseudomonadati</taxon>
        <taxon>Bacteroidota</taxon>
        <taxon>Flavobacteriia</taxon>
        <taxon>Flavobacteriales</taxon>
        <taxon>Flavobacteriaceae</taxon>
        <taxon>Lutibacter</taxon>
    </lineage>
</organism>
<keyword evidence="2" id="KW-1185">Reference proteome</keyword>
<proteinExistence type="predicted"/>
<dbReference type="EMBL" id="FZNT01000004">
    <property type="protein sequence ID" value="SNR52584.1"/>
    <property type="molecule type" value="Genomic_DNA"/>
</dbReference>
<evidence type="ECO:0000313" key="1">
    <source>
        <dbReference type="EMBL" id="SNR52584.1"/>
    </source>
</evidence>
<name>A0A238X2D3_9FLAO</name>
<dbReference type="Proteomes" id="UP000198384">
    <property type="component" value="Unassembled WGS sequence"/>
</dbReference>
<protein>
    <submittedName>
        <fullName evidence="1">Uncharacterized protein</fullName>
    </submittedName>
</protein>